<evidence type="ECO:0000313" key="2">
    <source>
        <dbReference type="Proteomes" id="UP000198670"/>
    </source>
</evidence>
<gene>
    <name evidence="1" type="ORF">SAMN05444682_101737</name>
</gene>
<dbReference type="EMBL" id="FOQO01000001">
    <property type="protein sequence ID" value="SFH93181.1"/>
    <property type="molecule type" value="Genomic_DNA"/>
</dbReference>
<sequence length="175" mass="20649">MKQIKSFEISKLFIYFCTMEIVGTKEAFKKLLEVPAIYKYLGVDTSTVANWKRYMREGKLISTDKMEEMLMKFGAKVKQEKVWEVPIKQQGMIDEMDNNRGVMVRLIASVEEHGQFAEHQLSIFSKMIFRDGKLMTDHLNDVLTPDYHYSTLKSKPLTKEQFYKRFKGYIDKYSI</sequence>
<protein>
    <submittedName>
        <fullName evidence="1">Uncharacterized protein</fullName>
    </submittedName>
</protein>
<organism evidence="1 2">
    <name type="scientific">Parapedobacter indicus</name>
    <dbReference type="NCBI Taxonomy" id="1477437"/>
    <lineage>
        <taxon>Bacteria</taxon>
        <taxon>Pseudomonadati</taxon>
        <taxon>Bacteroidota</taxon>
        <taxon>Sphingobacteriia</taxon>
        <taxon>Sphingobacteriales</taxon>
        <taxon>Sphingobacteriaceae</taxon>
        <taxon>Parapedobacter</taxon>
    </lineage>
</organism>
<dbReference type="AlphaFoldDB" id="A0A1I3E3A5"/>
<dbReference type="OrthoDB" id="956134at2"/>
<evidence type="ECO:0000313" key="1">
    <source>
        <dbReference type="EMBL" id="SFH93181.1"/>
    </source>
</evidence>
<keyword evidence="2" id="KW-1185">Reference proteome</keyword>
<dbReference type="Proteomes" id="UP000198670">
    <property type="component" value="Unassembled WGS sequence"/>
</dbReference>
<reference evidence="1 2" key="1">
    <citation type="submission" date="2016-10" db="EMBL/GenBank/DDBJ databases">
        <authorList>
            <person name="de Groot N.N."/>
        </authorList>
    </citation>
    <scope>NUCLEOTIDE SEQUENCE [LARGE SCALE GENOMIC DNA]</scope>
    <source>
        <strain evidence="1 2">RK1</strain>
    </source>
</reference>
<name>A0A1I3E3A5_9SPHI</name>
<dbReference type="RefSeq" id="WP_090624282.1">
    <property type="nucleotide sequence ID" value="NZ_FOQO01000001.1"/>
</dbReference>
<proteinExistence type="predicted"/>
<accession>A0A1I3E3A5</accession>
<dbReference type="STRING" id="1477437.SAMN05444682_101737"/>